<dbReference type="STRING" id="913774.A0A0C3H5K8"/>
<proteinExistence type="predicted"/>
<evidence type="ECO:0000313" key="2">
    <source>
        <dbReference type="Proteomes" id="UP000054321"/>
    </source>
</evidence>
<gene>
    <name evidence="1" type="ORF">OIDMADRAFT_51433</name>
</gene>
<evidence type="ECO:0000313" key="1">
    <source>
        <dbReference type="EMBL" id="KIN03471.1"/>
    </source>
</evidence>
<reference evidence="1 2" key="1">
    <citation type="submission" date="2014-04" db="EMBL/GenBank/DDBJ databases">
        <authorList>
            <consortium name="DOE Joint Genome Institute"/>
            <person name="Kuo A."/>
            <person name="Martino E."/>
            <person name="Perotto S."/>
            <person name="Kohler A."/>
            <person name="Nagy L.G."/>
            <person name="Floudas D."/>
            <person name="Copeland A."/>
            <person name="Barry K.W."/>
            <person name="Cichocki N."/>
            <person name="Veneault-Fourrey C."/>
            <person name="LaButti K."/>
            <person name="Lindquist E.A."/>
            <person name="Lipzen A."/>
            <person name="Lundell T."/>
            <person name="Morin E."/>
            <person name="Murat C."/>
            <person name="Sun H."/>
            <person name="Tunlid A."/>
            <person name="Henrissat B."/>
            <person name="Grigoriev I.V."/>
            <person name="Hibbett D.S."/>
            <person name="Martin F."/>
            <person name="Nordberg H.P."/>
            <person name="Cantor M.N."/>
            <person name="Hua S.X."/>
        </authorList>
    </citation>
    <scope>NUCLEOTIDE SEQUENCE [LARGE SCALE GENOMIC DNA]</scope>
    <source>
        <strain evidence="1 2">Zn</strain>
    </source>
</reference>
<dbReference type="SUPFAM" id="SSF48403">
    <property type="entry name" value="Ankyrin repeat"/>
    <property type="match status" value="1"/>
</dbReference>
<dbReference type="AlphaFoldDB" id="A0A0C3H5K8"/>
<dbReference type="Proteomes" id="UP000054321">
    <property type="component" value="Unassembled WGS sequence"/>
</dbReference>
<accession>A0A0C3H5K8</accession>
<dbReference type="InParanoid" id="A0A0C3H5K8"/>
<dbReference type="InterPro" id="IPR036770">
    <property type="entry name" value="Ankyrin_rpt-contain_sf"/>
</dbReference>
<reference evidence="2" key="2">
    <citation type="submission" date="2015-01" db="EMBL/GenBank/DDBJ databases">
        <title>Evolutionary Origins and Diversification of the Mycorrhizal Mutualists.</title>
        <authorList>
            <consortium name="DOE Joint Genome Institute"/>
            <consortium name="Mycorrhizal Genomics Consortium"/>
            <person name="Kohler A."/>
            <person name="Kuo A."/>
            <person name="Nagy L.G."/>
            <person name="Floudas D."/>
            <person name="Copeland A."/>
            <person name="Barry K.W."/>
            <person name="Cichocki N."/>
            <person name="Veneault-Fourrey C."/>
            <person name="LaButti K."/>
            <person name="Lindquist E.A."/>
            <person name="Lipzen A."/>
            <person name="Lundell T."/>
            <person name="Morin E."/>
            <person name="Murat C."/>
            <person name="Riley R."/>
            <person name="Ohm R."/>
            <person name="Sun H."/>
            <person name="Tunlid A."/>
            <person name="Henrissat B."/>
            <person name="Grigoriev I.V."/>
            <person name="Hibbett D.S."/>
            <person name="Martin F."/>
        </authorList>
    </citation>
    <scope>NUCLEOTIDE SEQUENCE [LARGE SCALE GENOMIC DNA]</scope>
    <source>
        <strain evidence="2">Zn</strain>
    </source>
</reference>
<dbReference type="PANTHER" id="PTHR46224">
    <property type="entry name" value="ANKYRIN REPEAT FAMILY PROTEIN"/>
    <property type="match status" value="1"/>
</dbReference>
<dbReference type="InterPro" id="IPR051616">
    <property type="entry name" value="Cul2-RING_E3_ligase_SR"/>
</dbReference>
<keyword evidence="2" id="KW-1185">Reference proteome</keyword>
<dbReference type="EMBL" id="KN832873">
    <property type="protein sequence ID" value="KIN03471.1"/>
    <property type="molecule type" value="Genomic_DNA"/>
</dbReference>
<dbReference type="OrthoDB" id="5364721at2759"/>
<dbReference type="HOGENOM" id="CLU_874594_0_0_1"/>
<protein>
    <submittedName>
        <fullName evidence="1">Uncharacterized protein</fullName>
    </submittedName>
</protein>
<name>A0A0C3H5K8_OIDMZ</name>
<dbReference type="Gene3D" id="1.25.40.20">
    <property type="entry name" value="Ankyrin repeat-containing domain"/>
    <property type="match status" value="2"/>
</dbReference>
<sequence length="299" mass="32403">MAKDNASDEFIKRLLDATAAGKLDQISVLLEESKKYSPLSVPNAQALLEKAARNGQAETDRFLFDTLPECGQKTPWEPTLPESFDAEDFPKTWSRAENGVVHAALDGTDPPKVIKVLLDAGLSPNFELGQAGNLLSSSLHSTELVKLLLEKGADPNGQYLSQTYVARAAALPTVDVLNLLVKHGARLEGSPLRKAAEYRRILNVERLLELGQDINEVFTETTYLSEPPSQVILGSALHSAVQGGRLQLPVTNSPAEMVRFLLGHGAKADILDGEGKTAFQLAKGREDIVQAFKDHGVTE</sequence>
<organism evidence="1 2">
    <name type="scientific">Oidiodendron maius (strain Zn)</name>
    <dbReference type="NCBI Taxonomy" id="913774"/>
    <lineage>
        <taxon>Eukaryota</taxon>
        <taxon>Fungi</taxon>
        <taxon>Dikarya</taxon>
        <taxon>Ascomycota</taxon>
        <taxon>Pezizomycotina</taxon>
        <taxon>Leotiomycetes</taxon>
        <taxon>Leotiomycetes incertae sedis</taxon>
        <taxon>Myxotrichaceae</taxon>
        <taxon>Oidiodendron</taxon>
    </lineage>
</organism>